<evidence type="ECO:0000313" key="17">
    <source>
        <dbReference type="EMBL" id="MCU4744230.1"/>
    </source>
</evidence>
<evidence type="ECO:0000259" key="16">
    <source>
        <dbReference type="PROSITE" id="PS51217"/>
    </source>
</evidence>
<dbReference type="Gene3D" id="3.40.50.300">
    <property type="entry name" value="P-loop containing nucleotide triphosphate hydrolases"/>
    <property type="match status" value="2"/>
</dbReference>
<sequence length="1179" mass="131507">MTDTDPDNDENTDPLRLEGAQQGIRDAYTAHDSGLFILDCVPGAGKSVVSHHLPAEEVLQRYVNGDQTPEQHVAVVSFARDEASAIIPDVCARLREIVENNLVPEAKEISAAELEYLVQRVRRAPYMGTVDSFLRSIFSEIVDDLGFEDTPSIGNKARLRRVHRECYRRVRDDTSHQERLDELENAYPQEGNGDDVATMLSDATEYCRNQQLSPDVFRDELHRTRESVYSEGVSSSFADVVETAGNLIGPDVATDWLYDEVETADQDRVVEADQALYNEWEGRIEDFCEILSIYRIHYREVIREHGVISHTDVAYFVAAYFADGESDFTNEWLTDLDTDHRERVLSRFRSRIGSLLIDEAQDVSLVQHTAISRFVTSDMRVFAAGDAMQGIYGWRHADPTLFETAAEDGQYLGIDWNPHQTESATTTYRCAPDIAATINAVAKPIFSDTARGNAGPLDVEYPTLNAAREPTDGTSVHVASFDSSGLPGTPGWISPDSGQGEAQVLATYLSSGLADGTFTDSAGDPLGITVLFRYSRWMDTYEEVFDAEGLRVRNASDRLFDAPSVKTVLAVCDWLVAPKSSKRTQQLVTESSLGLDVVKQIFEEHDWDLDQVANANLNSHAVSRTVESLQTLRDARDVVGLQPVATFFEDIIEALSLRADPYEVLAETEPDQRVANLDLFIDTVHNWEDGEHYTLSELLDLLEPFRETPRYGPSQANTSGVGYDVEFRTIHNVKGDQDDVVVIADPGFDVWSYDQQTQRFVAYGDVAGLAPPENTTVSCDVSLPPFRGLYESAEPWDREAGLRWGTALWSDTVANDGPSDRIVGPERLRRIAGAERAESWRLLYVALTRASDHLVIPLPKRLYDGPYPRDRWLDTLRTGCNFPDECTSPYMLDTSLVDPNTDDVEIAVNDVDLFAGGRSVPPTSVGDVTTSAPRRSELQPWIPRFISPSTFYPLTEDLGPSVIPHLLGEALHTETDEVSTTLPLTFDRLGPDAVGRCLHDALTELIKQDIPEDELQITDSTVVSIFDGVLRDIEPNVTSTERAGMLAFFDRVLDDFQSSTLYEEIVDPHTSVRTELPVDGVVSIDDIEVEFHGEADVVVTWPDGRRHIADLKIALVEPGDVTQKRYELQTATYAYLFANELPTDNPVRRSIETFGVVNTTTTSTWPPEIVKRRLSRIVR</sequence>
<dbReference type="InterPro" id="IPR038726">
    <property type="entry name" value="PDDEXK_AddAB-type"/>
</dbReference>
<gene>
    <name evidence="17" type="ORF">OB960_22905</name>
</gene>
<name>A0AAP3E4B6_9EURY</name>
<dbReference type="GO" id="GO:0004527">
    <property type="term" value="F:exonuclease activity"/>
    <property type="evidence" value="ECO:0007669"/>
    <property type="project" value="UniProtKB-KW"/>
</dbReference>
<proteinExistence type="predicted"/>
<evidence type="ECO:0000256" key="6">
    <source>
        <dbReference type="ARBA" id="ARBA00022839"/>
    </source>
</evidence>
<keyword evidence="5 14" id="KW-0347">Helicase</keyword>
<dbReference type="SUPFAM" id="SSF52540">
    <property type="entry name" value="P-loop containing nucleoside triphosphate hydrolases"/>
    <property type="match status" value="1"/>
</dbReference>
<evidence type="ECO:0000256" key="13">
    <source>
        <dbReference type="ARBA" id="ARBA00048988"/>
    </source>
</evidence>
<reference evidence="17" key="1">
    <citation type="submission" date="2022-09" db="EMBL/GenBank/DDBJ databases">
        <title>Enrichment on poylsaccharides allowed isolation of novel metabolic and taxonomic groups of Haloarchaea.</title>
        <authorList>
            <person name="Sorokin D.Y."/>
            <person name="Elcheninov A.G."/>
            <person name="Khizhniak T.V."/>
            <person name="Kolganova T.V."/>
            <person name="Kublanov I.V."/>
        </authorList>
    </citation>
    <scope>NUCLEOTIDE SEQUENCE</scope>
    <source>
        <strain evidence="17">AArc-xg1-1</strain>
    </source>
</reference>
<evidence type="ECO:0000259" key="15">
    <source>
        <dbReference type="PROSITE" id="PS51198"/>
    </source>
</evidence>
<dbReference type="Gene3D" id="3.90.320.10">
    <property type="match status" value="1"/>
</dbReference>
<keyword evidence="9" id="KW-0234">DNA repair</keyword>
<evidence type="ECO:0000256" key="3">
    <source>
        <dbReference type="ARBA" id="ARBA00022763"/>
    </source>
</evidence>
<evidence type="ECO:0000256" key="8">
    <source>
        <dbReference type="ARBA" id="ARBA00023125"/>
    </source>
</evidence>
<feature type="domain" description="UvrD-like helicase C-terminal" evidence="16">
    <location>
        <begin position="443"/>
        <end position="735"/>
    </location>
</feature>
<evidence type="ECO:0000256" key="5">
    <source>
        <dbReference type="ARBA" id="ARBA00022806"/>
    </source>
</evidence>
<evidence type="ECO:0000313" key="18">
    <source>
        <dbReference type="Proteomes" id="UP001321018"/>
    </source>
</evidence>
<dbReference type="Pfam" id="PF00580">
    <property type="entry name" value="UvrD-helicase"/>
    <property type="match status" value="1"/>
</dbReference>
<comment type="caution">
    <text evidence="17">The sequence shown here is derived from an EMBL/GenBank/DDBJ whole genome shotgun (WGS) entry which is preliminary data.</text>
</comment>
<dbReference type="PROSITE" id="PS51217">
    <property type="entry name" value="UVRD_HELICASE_CTER"/>
    <property type="match status" value="1"/>
</dbReference>
<evidence type="ECO:0000256" key="10">
    <source>
        <dbReference type="ARBA" id="ARBA00023235"/>
    </source>
</evidence>
<evidence type="ECO:0000256" key="2">
    <source>
        <dbReference type="ARBA" id="ARBA00022741"/>
    </source>
</evidence>
<protein>
    <recommendedName>
        <fullName evidence="12">DNA 3'-5' helicase</fullName>
        <ecNumber evidence="12">5.6.2.4</ecNumber>
    </recommendedName>
</protein>
<dbReference type="GO" id="GO:0000725">
    <property type="term" value="P:recombinational repair"/>
    <property type="evidence" value="ECO:0007669"/>
    <property type="project" value="TreeGrafter"/>
</dbReference>
<dbReference type="EMBL" id="JAOPKA010000024">
    <property type="protein sequence ID" value="MCU4744230.1"/>
    <property type="molecule type" value="Genomic_DNA"/>
</dbReference>
<dbReference type="AlphaFoldDB" id="A0AAP3E4B6"/>
<feature type="domain" description="UvrD-like helicase ATP-binding" evidence="15">
    <location>
        <begin position="19"/>
        <end position="431"/>
    </location>
</feature>
<comment type="catalytic activity">
    <reaction evidence="13">
        <text>ATP + H2O = ADP + phosphate + H(+)</text>
        <dbReference type="Rhea" id="RHEA:13065"/>
        <dbReference type="ChEBI" id="CHEBI:15377"/>
        <dbReference type="ChEBI" id="CHEBI:15378"/>
        <dbReference type="ChEBI" id="CHEBI:30616"/>
        <dbReference type="ChEBI" id="CHEBI:43474"/>
        <dbReference type="ChEBI" id="CHEBI:456216"/>
        <dbReference type="EC" id="5.6.2.4"/>
    </reaction>
</comment>
<dbReference type="InterPro" id="IPR000212">
    <property type="entry name" value="DNA_helicase_UvrD/REP"/>
</dbReference>
<dbReference type="Gene3D" id="1.10.486.10">
    <property type="entry name" value="PCRA, domain 4"/>
    <property type="match status" value="1"/>
</dbReference>
<evidence type="ECO:0000256" key="12">
    <source>
        <dbReference type="ARBA" id="ARBA00034808"/>
    </source>
</evidence>
<keyword evidence="10" id="KW-0413">Isomerase</keyword>
<evidence type="ECO:0000256" key="1">
    <source>
        <dbReference type="ARBA" id="ARBA00022722"/>
    </source>
</evidence>
<keyword evidence="3" id="KW-0227">DNA damage</keyword>
<keyword evidence="6" id="KW-0269">Exonuclease</keyword>
<dbReference type="GO" id="GO:0005524">
    <property type="term" value="F:ATP binding"/>
    <property type="evidence" value="ECO:0007669"/>
    <property type="project" value="UniProtKB-UniRule"/>
</dbReference>
<accession>A0AAP3E4B6</accession>
<dbReference type="InterPro" id="IPR014017">
    <property type="entry name" value="DNA_helicase_UvrD-like_C"/>
</dbReference>
<feature type="binding site" evidence="14">
    <location>
        <begin position="40"/>
        <end position="47"/>
    </location>
    <ligand>
        <name>ATP</name>
        <dbReference type="ChEBI" id="CHEBI:30616"/>
    </ligand>
</feature>
<comment type="catalytic activity">
    <reaction evidence="11">
        <text>Couples ATP hydrolysis with the unwinding of duplex DNA by translocating in the 3'-5' direction.</text>
        <dbReference type="EC" id="5.6.2.4"/>
    </reaction>
</comment>
<dbReference type="InterPro" id="IPR027417">
    <property type="entry name" value="P-loop_NTPase"/>
</dbReference>
<keyword evidence="2 14" id="KW-0547">Nucleotide-binding</keyword>
<dbReference type="Proteomes" id="UP001321018">
    <property type="component" value="Unassembled WGS sequence"/>
</dbReference>
<evidence type="ECO:0000256" key="14">
    <source>
        <dbReference type="PROSITE-ProRule" id="PRU00560"/>
    </source>
</evidence>
<evidence type="ECO:0000256" key="7">
    <source>
        <dbReference type="ARBA" id="ARBA00022840"/>
    </source>
</evidence>
<dbReference type="Pfam" id="PF12705">
    <property type="entry name" value="PDDEXK_1"/>
    <property type="match status" value="1"/>
</dbReference>
<dbReference type="EC" id="5.6.2.4" evidence="12"/>
<keyword evidence="4 14" id="KW-0378">Hydrolase</keyword>
<dbReference type="InterPro" id="IPR014016">
    <property type="entry name" value="UvrD-like_ATP-bd"/>
</dbReference>
<evidence type="ECO:0000256" key="4">
    <source>
        <dbReference type="ARBA" id="ARBA00022801"/>
    </source>
</evidence>
<dbReference type="PROSITE" id="PS51198">
    <property type="entry name" value="UVRD_HELICASE_ATP_BIND"/>
    <property type="match status" value="1"/>
</dbReference>
<keyword evidence="1" id="KW-0540">Nuclease</keyword>
<organism evidence="17 18">
    <name type="scientific">Natronoglomus mannanivorans</name>
    <dbReference type="NCBI Taxonomy" id="2979990"/>
    <lineage>
        <taxon>Archaea</taxon>
        <taxon>Methanobacteriati</taxon>
        <taxon>Methanobacteriota</taxon>
        <taxon>Stenosarchaea group</taxon>
        <taxon>Halobacteria</taxon>
        <taxon>Halobacteriales</taxon>
        <taxon>Natrialbaceae</taxon>
        <taxon>Natronoglomus</taxon>
    </lineage>
</organism>
<dbReference type="PANTHER" id="PTHR11070:SF2">
    <property type="entry name" value="ATP-DEPENDENT DNA HELICASE SRS2"/>
    <property type="match status" value="1"/>
</dbReference>
<dbReference type="RefSeq" id="WP_338006038.1">
    <property type="nucleotide sequence ID" value="NZ_JAOPKA010000024.1"/>
</dbReference>
<evidence type="ECO:0000256" key="11">
    <source>
        <dbReference type="ARBA" id="ARBA00034617"/>
    </source>
</evidence>
<dbReference type="PANTHER" id="PTHR11070">
    <property type="entry name" value="UVRD / RECB / PCRA DNA HELICASE FAMILY MEMBER"/>
    <property type="match status" value="1"/>
</dbReference>
<dbReference type="GO" id="GO:0043138">
    <property type="term" value="F:3'-5' DNA helicase activity"/>
    <property type="evidence" value="ECO:0007669"/>
    <property type="project" value="UniProtKB-EC"/>
</dbReference>
<dbReference type="GO" id="GO:0003677">
    <property type="term" value="F:DNA binding"/>
    <property type="evidence" value="ECO:0007669"/>
    <property type="project" value="UniProtKB-KW"/>
</dbReference>
<keyword evidence="7 14" id="KW-0067">ATP-binding</keyword>
<keyword evidence="8" id="KW-0238">DNA-binding</keyword>
<dbReference type="InterPro" id="IPR011604">
    <property type="entry name" value="PDDEXK-like_dom_sf"/>
</dbReference>
<evidence type="ECO:0000256" key="9">
    <source>
        <dbReference type="ARBA" id="ARBA00023204"/>
    </source>
</evidence>